<keyword evidence="1" id="KW-0472">Membrane</keyword>
<dbReference type="RefSeq" id="WP_286291305.1">
    <property type="nucleotide sequence ID" value="NZ_AP024718.1"/>
</dbReference>
<keyword evidence="1" id="KW-1133">Transmembrane helix</keyword>
<dbReference type="EMBL" id="AP024718">
    <property type="protein sequence ID" value="BCX89038.1"/>
    <property type="molecule type" value="Genomic_DNA"/>
</dbReference>
<feature type="transmembrane region" description="Helical" evidence="1">
    <location>
        <begin position="36"/>
        <end position="52"/>
    </location>
</feature>
<feature type="transmembrane region" description="Helical" evidence="1">
    <location>
        <begin position="116"/>
        <end position="140"/>
    </location>
</feature>
<dbReference type="Proteomes" id="UP001321450">
    <property type="component" value="Chromosome"/>
</dbReference>
<name>A0AAU9BZJ9_9GAMM</name>
<evidence type="ECO:0000313" key="2">
    <source>
        <dbReference type="EMBL" id="BCX89038.1"/>
    </source>
</evidence>
<reference evidence="3" key="1">
    <citation type="journal article" date="2024" name="Int. J. Syst. Evol. Microbiol.">
        <title>Methylomarinovum tepidoasis sp. nov., a moderately thermophilic methanotroph of the family Methylothermaceae isolated from a deep-sea hydrothermal field.</title>
        <authorList>
            <person name="Hirayama H."/>
            <person name="Takaki Y."/>
            <person name="Abe M."/>
            <person name="Miyazaki M."/>
            <person name="Uematsu K."/>
            <person name="Matsui Y."/>
            <person name="Takai K."/>
        </authorList>
    </citation>
    <scope>NUCLEOTIDE SEQUENCE [LARGE SCALE GENOMIC DNA]</scope>
    <source>
        <strain evidence="3">IN45</strain>
    </source>
</reference>
<accession>A0AAU9BZJ9</accession>
<dbReference type="AlphaFoldDB" id="A0AAU9BZJ9"/>
<protein>
    <submittedName>
        <fullName evidence="2">Uncharacterized protein</fullName>
    </submittedName>
</protein>
<evidence type="ECO:0000256" key="1">
    <source>
        <dbReference type="SAM" id="Phobius"/>
    </source>
</evidence>
<sequence length="172" mass="19064">MPRFNLQHTKLVLSQCFLRRLPSHWSVTMDDFKRNAVFYFGVFWLIQILLIGDPAEAFVAAVSELALSLAFVFAVLGLNGRREAFLPTATLIMGAMGWIGLAALPVLVWLRVAEDLQLIVAFYVSWGFVAWGIVVLGHIFRQALARAPSFGFGLACAYAVETYLGTLVLLVL</sequence>
<keyword evidence="3" id="KW-1185">Reference proteome</keyword>
<proteinExistence type="predicted"/>
<gene>
    <name evidence="2" type="ORF">MIN45_P1408</name>
</gene>
<evidence type="ECO:0000313" key="3">
    <source>
        <dbReference type="Proteomes" id="UP001321450"/>
    </source>
</evidence>
<feature type="transmembrane region" description="Helical" evidence="1">
    <location>
        <begin position="58"/>
        <end position="78"/>
    </location>
</feature>
<feature type="transmembrane region" description="Helical" evidence="1">
    <location>
        <begin position="90"/>
        <end position="110"/>
    </location>
</feature>
<keyword evidence="1" id="KW-0812">Transmembrane</keyword>
<feature type="transmembrane region" description="Helical" evidence="1">
    <location>
        <begin position="152"/>
        <end position="171"/>
    </location>
</feature>
<organism evidence="2 3">
    <name type="scientific">Methylomarinovum tepidoasis</name>
    <dbReference type="NCBI Taxonomy" id="2840183"/>
    <lineage>
        <taxon>Bacteria</taxon>
        <taxon>Pseudomonadati</taxon>
        <taxon>Pseudomonadota</taxon>
        <taxon>Gammaproteobacteria</taxon>
        <taxon>Methylococcales</taxon>
        <taxon>Methylothermaceae</taxon>
        <taxon>Methylomarinovum</taxon>
    </lineage>
</organism>
<dbReference type="KEGG" id="meiy:MIN45_P1408"/>